<evidence type="ECO:0000313" key="2">
    <source>
        <dbReference type="EMBL" id="KAI5412081.1"/>
    </source>
</evidence>
<dbReference type="InterPro" id="IPR044162">
    <property type="entry name" value="PHOS32/34"/>
</dbReference>
<evidence type="ECO:0000256" key="1">
    <source>
        <dbReference type="SAM" id="MobiDB-lite"/>
    </source>
</evidence>
<accession>A0A9D4X4J7</accession>
<dbReference type="Gramene" id="Psat05G0694800-T4">
    <property type="protein sequence ID" value="KAI5412081.1"/>
    <property type="gene ID" value="KIW84_056948"/>
</dbReference>
<name>A0A9D4X4J7_PEA</name>
<organism evidence="2 3">
    <name type="scientific">Pisum sativum</name>
    <name type="common">Garden pea</name>
    <name type="synonym">Lathyrus oleraceus</name>
    <dbReference type="NCBI Taxonomy" id="3888"/>
    <lineage>
        <taxon>Eukaryota</taxon>
        <taxon>Viridiplantae</taxon>
        <taxon>Streptophyta</taxon>
        <taxon>Embryophyta</taxon>
        <taxon>Tracheophyta</taxon>
        <taxon>Spermatophyta</taxon>
        <taxon>Magnoliopsida</taxon>
        <taxon>eudicotyledons</taxon>
        <taxon>Gunneridae</taxon>
        <taxon>Pentapetalae</taxon>
        <taxon>rosids</taxon>
        <taxon>fabids</taxon>
        <taxon>Fabales</taxon>
        <taxon>Fabaceae</taxon>
        <taxon>Papilionoideae</taxon>
        <taxon>50 kb inversion clade</taxon>
        <taxon>NPAAA clade</taxon>
        <taxon>Hologalegina</taxon>
        <taxon>IRL clade</taxon>
        <taxon>Fabeae</taxon>
        <taxon>Lathyrus</taxon>
    </lineage>
</organism>
<keyword evidence="3" id="KW-1185">Reference proteome</keyword>
<evidence type="ECO:0000313" key="3">
    <source>
        <dbReference type="Proteomes" id="UP001058974"/>
    </source>
</evidence>
<gene>
    <name evidence="2" type="ORF">KIW84_056948</name>
</gene>
<feature type="region of interest" description="Disordered" evidence="1">
    <location>
        <begin position="1"/>
        <end position="32"/>
    </location>
</feature>
<proteinExistence type="predicted"/>
<feature type="non-terminal residue" evidence="2">
    <location>
        <position position="1"/>
    </location>
</feature>
<reference evidence="2 3" key="1">
    <citation type="journal article" date="2022" name="Nat. Genet.">
        <title>Improved pea reference genome and pan-genome highlight genomic features and evolutionary characteristics.</title>
        <authorList>
            <person name="Yang T."/>
            <person name="Liu R."/>
            <person name="Luo Y."/>
            <person name="Hu S."/>
            <person name="Wang D."/>
            <person name="Wang C."/>
            <person name="Pandey M.K."/>
            <person name="Ge S."/>
            <person name="Xu Q."/>
            <person name="Li N."/>
            <person name="Li G."/>
            <person name="Huang Y."/>
            <person name="Saxena R.K."/>
            <person name="Ji Y."/>
            <person name="Li M."/>
            <person name="Yan X."/>
            <person name="He Y."/>
            <person name="Liu Y."/>
            <person name="Wang X."/>
            <person name="Xiang C."/>
            <person name="Varshney R.K."/>
            <person name="Ding H."/>
            <person name="Gao S."/>
            <person name="Zong X."/>
        </authorList>
    </citation>
    <scope>NUCLEOTIDE SEQUENCE [LARGE SCALE GENOMIC DNA]</scope>
    <source>
        <strain evidence="2 3">cv. Zhongwan 6</strain>
    </source>
</reference>
<dbReference type="PANTHER" id="PTHR31966:SF18">
    <property type="entry name" value="UNIVERSAL STRESS PROTEIN PHOS32"/>
    <property type="match status" value="1"/>
</dbReference>
<dbReference type="Proteomes" id="UP001058974">
    <property type="component" value="Chromosome 5"/>
</dbReference>
<sequence>STQHNNLGGNYKFRMQHLDSDSPPTPPPTASSLGKIGVAVNLSDEDAYAVSWAVKHYLRQGVVLFHVCTTTHDHATSTANNHHSDEMTKIKNYFHICIQFPK</sequence>
<protein>
    <submittedName>
        <fullName evidence="2">Uncharacterized protein</fullName>
    </submittedName>
</protein>
<comment type="caution">
    <text evidence="2">The sequence shown here is derived from an EMBL/GenBank/DDBJ whole genome shotgun (WGS) entry which is preliminary data.</text>
</comment>
<dbReference type="PANTHER" id="PTHR31966">
    <property type="entry name" value="OS01G0783500 PROTEIN"/>
    <property type="match status" value="1"/>
</dbReference>
<dbReference type="AlphaFoldDB" id="A0A9D4X4J7"/>
<dbReference type="EMBL" id="JAMSHJ010000005">
    <property type="protein sequence ID" value="KAI5412081.1"/>
    <property type="molecule type" value="Genomic_DNA"/>
</dbReference>